<dbReference type="GO" id="GO:0005886">
    <property type="term" value="C:plasma membrane"/>
    <property type="evidence" value="ECO:0007669"/>
    <property type="project" value="UniProtKB-SubCell"/>
</dbReference>
<dbReference type="PROSITE" id="PS50928">
    <property type="entry name" value="ABC_TM1"/>
    <property type="match status" value="1"/>
</dbReference>
<feature type="transmembrane region" description="Helical" evidence="7">
    <location>
        <begin position="185"/>
        <end position="210"/>
    </location>
</feature>
<feature type="transmembrane region" description="Helical" evidence="7">
    <location>
        <begin position="36"/>
        <end position="57"/>
    </location>
</feature>
<dbReference type="SUPFAM" id="SSF161098">
    <property type="entry name" value="MetI-like"/>
    <property type="match status" value="1"/>
</dbReference>
<dbReference type="CDD" id="cd06261">
    <property type="entry name" value="TM_PBP2"/>
    <property type="match status" value="1"/>
</dbReference>
<name>A0A6L9XTK3_9MICO</name>
<evidence type="ECO:0000313" key="11">
    <source>
        <dbReference type="Proteomes" id="UP000474967"/>
    </source>
</evidence>
<dbReference type="PANTHER" id="PTHR43005">
    <property type="entry name" value="BLR7065 PROTEIN"/>
    <property type="match status" value="1"/>
</dbReference>
<comment type="similarity">
    <text evidence="7">Belongs to the binding-protein-dependent transport system permease family.</text>
</comment>
<evidence type="ECO:0000256" key="6">
    <source>
        <dbReference type="ARBA" id="ARBA00023136"/>
    </source>
</evidence>
<evidence type="ECO:0000256" key="4">
    <source>
        <dbReference type="ARBA" id="ARBA00022692"/>
    </source>
</evidence>
<keyword evidence="4 7" id="KW-0812">Transmembrane</keyword>
<evidence type="ECO:0000256" key="2">
    <source>
        <dbReference type="ARBA" id="ARBA00022448"/>
    </source>
</evidence>
<evidence type="ECO:0000256" key="7">
    <source>
        <dbReference type="RuleBase" id="RU363032"/>
    </source>
</evidence>
<dbReference type="Pfam" id="PF00528">
    <property type="entry name" value="BPD_transp_1"/>
    <property type="match status" value="1"/>
</dbReference>
<dbReference type="InterPro" id="IPR000515">
    <property type="entry name" value="MetI-like"/>
</dbReference>
<comment type="subcellular location">
    <subcellularLocation>
        <location evidence="1 7">Cell membrane</location>
        <topology evidence="1 7">Multi-pass membrane protein</topology>
    </subcellularLocation>
</comment>
<accession>A0A6L9XTK3</accession>
<dbReference type="GO" id="GO:0055085">
    <property type="term" value="P:transmembrane transport"/>
    <property type="evidence" value="ECO:0007669"/>
    <property type="project" value="InterPro"/>
</dbReference>
<evidence type="ECO:0000256" key="1">
    <source>
        <dbReference type="ARBA" id="ARBA00004651"/>
    </source>
</evidence>
<keyword evidence="11" id="KW-1185">Reference proteome</keyword>
<evidence type="ECO:0000256" key="8">
    <source>
        <dbReference type="SAM" id="MobiDB-lite"/>
    </source>
</evidence>
<organism evidence="10 11">
    <name type="scientific">Leifsonia tongyongensis</name>
    <dbReference type="NCBI Taxonomy" id="1268043"/>
    <lineage>
        <taxon>Bacteria</taxon>
        <taxon>Bacillati</taxon>
        <taxon>Actinomycetota</taxon>
        <taxon>Actinomycetes</taxon>
        <taxon>Micrococcales</taxon>
        <taxon>Microbacteriaceae</taxon>
        <taxon>Leifsonia</taxon>
    </lineage>
</organism>
<evidence type="ECO:0000256" key="5">
    <source>
        <dbReference type="ARBA" id="ARBA00022989"/>
    </source>
</evidence>
<comment type="caution">
    <text evidence="10">The sequence shown here is derived from an EMBL/GenBank/DDBJ whole genome shotgun (WGS) entry which is preliminary data.</text>
</comment>
<dbReference type="Proteomes" id="UP000474967">
    <property type="component" value="Unassembled WGS sequence"/>
</dbReference>
<keyword evidence="2 7" id="KW-0813">Transport</keyword>
<dbReference type="Gene3D" id="1.10.3720.10">
    <property type="entry name" value="MetI-like"/>
    <property type="match status" value="1"/>
</dbReference>
<keyword evidence="6 7" id="KW-0472">Membrane</keyword>
<evidence type="ECO:0000313" key="10">
    <source>
        <dbReference type="EMBL" id="NEN04318.1"/>
    </source>
</evidence>
<proteinExistence type="inferred from homology"/>
<feature type="compositionally biased region" description="Low complexity" evidence="8">
    <location>
        <begin position="10"/>
        <end position="20"/>
    </location>
</feature>
<feature type="transmembrane region" description="Helical" evidence="7">
    <location>
        <begin position="134"/>
        <end position="153"/>
    </location>
</feature>
<feature type="transmembrane region" description="Helical" evidence="7">
    <location>
        <begin position="298"/>
        <end position="317"/>
    </location>
</feature>
<protein>
    <submittedName>
        <fullName evidence="10">Sugar ABC transporter permease</fullName>
    </submittedName>
</protein>
<keyword evidence="3" id="KW-1003">Cell membrane</keyword>
<feature type="region of interest" description="Disordered" evidence="8">
    <location>
        <begin position="1"/>
        <end position="22"/>
    </location>
</feature>
<evidence type="ECO:0000259" key="9">
    <source>
        <dbReference type="PROSITE" id="PS50928"/>
    </source>
</evidence>
<feature type="domain" description="ABC transmembrane type-1" evidence="9">
    <location>
        <begin position="96"/>
        <end position="312"/>
    </location>
</feature>
<evidence type="ECO:0000256" key="3">
    <source>
        <dbReference type="ARBA" id="ARBA00022475"/>
    </source>
</evidence>
<gene>
    <name evidence="10" type="ORF">G3T36_00380</name>
</gene>
<keyword evidence="5 7" id="KW-1133">Transmembrane helix</keyword>
<dbReference type="PANTHER" id="PTHR43005:SF2">
    <property type="entry name" value="INTEGRAL MEMBRANE SUGAR TRANSPORT PROTEIN"/>
    <property type="match status" value="1"/>
</dbReference>
<sequence>MTTTTRERPVTTPAARGPRTVTRRDRRRFRLTDSRFALFLMLPAAAFLAAFVAWPLVQFVYNSFFKYNPIAGSPHTFVGLRNYVQALTSADFGNSALRTIAYTLIVVTLEFVLGLTVALLLSGLGNRSRVFRTIFLYPLMIAPIVAGLLWRFLLIDNSGIVNQLLYEAHIISSPNQIQWLSDPNIALFSVALPDVWLTTSFITLVLFAGLQNVPGDIIEAARLDGARYPTLLGRIILPQLRPVIAVALIVRGVDAARAFDVIVVQTNGGPQNSTNVLSLLVYNTQIANGNPGLASAMGTIYLIAMMVIAIVAVVTIWRPGSES</sequence>
<feature type="transmembrane region" description="Helical" evidence="7">
    <location>
        <begin position="100"/>
        <end position="122"/>
    </location>
</feature>
<dbReference type="AlphaFoldDB" id="A0A6L9XTK3"/>
<reference evidence="10 11" key="1">
    <citation type="journal article" date="2014" name="J. Microbiol.">
        <title>Diaminobutyricibacter tongyongensis gen. nov., sp. nov. and Homoserinibacter gongjuensis gen. nov., sp. nov. belong to the family Microbacteriaceae.</title>
        <authorList>
            <person name="Kim S.J."/>
            <person name="Ahn J.H."/>
            <person name="Weon H.Y."/>
            <person name="Hamada M."/>
            <person name="Suzuki K."/>
            <person name="Kwon S.W."/>
        </authorList>
    </citation>
    <scope>NUCLEOTIDE SEQUENCE [LARGE SCALE GENOMIC DNA]</scope>
    <source>
        <strain evidence="10 11">NBRC 108724</strain>
    </source>
</reference>
<dbReference type="InterPro" id="IPR035906">
    <property type="entry name" value="MetI-like_sf"/>
</dbReference>
<dbReference type="EMBL" id="JAAGWY010000001">
    <property type="protein sequence ID" value="NEN04318.1"/>
    <property type="molecule type" value="Genomic_DNA"/>
</dbReference>